<sequence>MAEKEIGGGERGAGSEERRTERRRSGAVEEVASNPGTHVCASFAAGVGGGSSTASGSGAGPSWRLAAAVPGSEIAEMAKERAGWRRAVVRRFLRCATLHGAGSGSLSAWCGNSACPAARVVARQQRPVVRQRHRRGTAAAW</sequence>
<evidence type="ECO:0000313" key="3">
    <source>
        <dbReference type="Proteomes" id="UP001420932"/>
    </source>
</evidence>
<feature type="region of interest" description="Disordered" evidence="1">
    <location>
        <begin position="1"/>
        <end position="62"/>
    </location>
</feature>
<dbReference type="Proteomes" id="UP001420932">
    <property type="component" value="Unassembled WGS sequence"/>
</dbReference>
<evidence type="ECO:0000313" key="2">
    <source>
        <dbReference type="EMBL" id="KAK9087222.1"/>
    </source>
</evidence>
<name>A0AAP0HJN7_9MAGN</name>
<proteinExistence type="predicted"/>
<reference evidence="2 3" key="1">
    <citation type="submission" date="2024-01" db="EMBL/GenBank/DDBJ databases">
        <title>Genome assemblies of Stephania.</title>
        <authorList>
            <person name="Yang L."/>
        </authorList>
    </citation>
    <scope>NUCLEOTIDE SEQUENCE [LARGE SCALE GENOMIC DNA]</scope>
    <source>
        <strain evidence="2">YNDBR</strain>
        <tissue evidence="2">Leaf</tissue>
    </source>
</reference>
<keyword evidence="3" id="KW-1185">Reference proteome</keyword>
<comment type="caution">
    <text evidence="2">The sequence shown here is derived from an EMBL/GenBank/DDBJ whole genome shotgun (WGS) entry which is preliminary data.</text>
</comment>
<protein>
    <submittedName>
        <fullName evidence="2">Uncharacterized protein</fullName>
    </submittedName>
</protein>
<accession>A0AAP0HJN7</accession>
<dbReference type="EMBL" id="JBBNAF010000013">
    <property type="protein sequence ID" value="KAK9087222.1"/>
    <property type="molecule type" value="Genomic_DNA"/>
</dbReference>
<organism evidence="2 3">
    <name type="scientific">Stephania yunnanensis</name>
    <dbReference type="NCBI Taxonomy" id="152371"/>
    <lineage>
        <taxon>Eukaryota</taxon>
        <taxon>Viridiplantae</taxon>
        <taxon>Streptophyta</taxon>
        <taxon>Embryophyta</taxon>
        <taxon>Tracheophyta</taxon>
        <taxon>Spermatophyta</taxon>
        <taxon>Magnoliopsida</taxon>
        <taxon>Ranunculales</taxon>
        <taxon>Menispermaceae</taxon>
        <taxon>Menispermoideae</taxon>
        <taxon>Cissampelideae</taxon>
        <taxon>Stephania</taxon>
    </lineage>
</organism>
<dbReference type="AlphaFoldDB" id="A0AAP0HJN7"/>
<evidence type="ECO:0000256" key="1">
    <source>
        <dbReference type="SAM" id="MobiDB-lite"/>
    </source>
</evidence>
<gene>
    <name evidence="2" type="ORF">Syun_029616</name>
</gene>
<feature type="compositionally biased region" description="Basic and acidic residues" evidence="1">
    <location>
        <begin position="1"/>
        <end position="27"/>
    </location>
</feature>